<feature type="region of interest" description="Disordered" evidence="1">
    <location>
        <begin position="165"/>
        <end position="187"/>
    </location>
</feature>
<dbReference type="InterPro" id="IPR053134">
    <property type="entry name" value="RNA-dir_DNA_polymerase"/>
</dbReference>
<dbReference type="Proteomes" id="UP000198211">
    <property type="component" value="Unassembled WGS sequence"/>
</dbReference>
<protein>
    <submittedName>
        <fullName evidence="3">Retroelement pol Polyprotein</fullName>
    </submittedName>
</protein>
<organism evidence="3 4">
    <name type="scientific">Phytophthora megakarya</name>
    <dbReference type="NCBI Taxonomy" id="4795"/>
    <lineage>
        <taxon>Eukaryota</taxon>
        <taxon>Sar</taxon>
        <taxon>Stramenopiles</taxon>
        <taxon>Oomycota</taxon>
        <taxon>Peronosporomycetes</taxon>
        <taxon>Peronosporales</taxon>
        <taxon>Peronosporaceae</taxon>
        <taxon>Phytophthora</taxon>
    </lineage>
</organism>
<dbReference type="InterPro" id="IPR043502">
    <property type="entry name" value="DNA/RNA_pol_sf"/>
</dbReference>
<evidence type="ECO:0000256" key="1">
    <source>
        <dbReference type="SAM" id="MobiDB-lite"/>
    </source>
</evidence>
<gene>
    <name evidence="3" type="ORF">PHMEG_00016770</name>
</gene>
<dbReference type="InterPro" id="IPR000477">
    <property type="entry name" value="RT_dom"/>
</dbReference>
<dbReference type="SUPFAM" id="SSF56672">
    <property type="entry name" value="DNA/RNA polymerases"/>
    <property type="match status" value="1"/>
</dbReference>
<dbReference type="Gene3D" id="3.30.70.270">
    <property type="match status" value="1"/>
</dbReference>
<feature type="region of interest" description="Disordered" evidence="1">
    <location>
        <begin position="50"/>
        <end position="79"/>
    </location>
</feature>
<proteinExistence type="predicted"/>
<keyword evidence="4" id="KW-1185">Reference proteome</keyword>
<dbReference type="PANTHER" id="PTHR24559:SF451">
    <property type="entry name" value="REVERSE TRANSCRIPTASE"/>
    <property type="match status" value="1"/>
</dbReference>
<sequence>MNELKERNCKVLPDNISKFRHLITQVKEMSEPDKIMHFLLALDYDRFHSHSASDGARDRPRYRSYDHKRSKRNDDGQVPMEIDNQLEQKQMARLHEDGEDVNTIVMDRVTMNVAGIQEQADELQGAIERMRKEVEKTFPAVSETTEQADLCGLQSVVEPELHAMHSEDEETGACGSPPEQETGLHTTQSADDVAQRFDGTLTPPTDVKHVEAPVSMDGYFFPTMKFVEWKLSESHDVILGKPWFEEFNPQENWQTEEVIIPKRMKLMDVDGPTFTQQLEAGKYEQVLRVKLQIEHELDGIPGLIRKLSLKKGAQPSTRVPFRMSKMEQDAFEEFVRDKFQKGWIEVSNSTWISNIFAIAMKDPVTGKMPKRAEWLRSGNQQIQLRWVFDYQYLNSVTVIPKIPLPLIEELFDKMVGCVVYTLINLTQGYHQKRVIKSSRPYTAFRTHKETYQWCVTAMGVAGMLGTGSRLMHALYDTFEFVVVYLDDTCVFSKRMEEHVDHIRAVCEVLRREQLYAHLAKCAFDQSEVAFLGHMVSKEGVSVGPRKTEAIAKYPT</sequence>
<dbReference type="PANTHER" id="PTHR24559">
    <property type="entry name" value="TRANSPOSON TY3-I GAG-POL POLYPROTEIN"/>
    <property type="match status" value="1"/>
</dbReference>
<dbReference type="InterPro" id="IPR043128">
    <property type="entry name" value="Rev_trsase/Diguanyl_cyclase"/>
</dbReference>
<dbReference type="STRING" id="4795.A0A225VYF1"/>
<dbReference type="Gene3D" id="3.10.10.10">
    <property type="entry name" value="HIV Type 1 Reverse Transcriptase, subunit A, domain 1"/>
    <property type="match status" value="1"/>
</dbReference>
<dbReference type="CDD" id="cd01647">
    <property type="entry name" value="RT_LTR"/>
    <property type="match status" value="1"/>
</dbReference>
<dbReference type="AlphaFoldDB" id="A0A225VYF1"/>
<accession>A0A225VYF1</accession>
<name>A0A225VYF1_9STRA</name>
<feature type="domain" description="Reverse transcriptase" evidence="2">
    <location>
        <begin position="390"/>
        <end position="534"/>
    </location>
</feature>
<feature type="compositionally biased region" description="Basic and acidic residues" evidence="1">
    <location>
        <begin position="55"/>
        <end position="75"/>
    </location>
</feature>
<dbReference type="OrthoDB" id="161383at2759"/>
<evidence type="ECO:0000313" key="4">
    <source>
        <dbReference type="Proteomes" id="UP000198211"/>
    </source>
</evidence>
<evidence type="ECO:0000259" key="2">
    <source>
        <dbReference type="Pfam" id="PF00078"/>
    </source>
</evidence>
<dbReference type="Pfam" id="PF00078">
    <property type="entry name" value="RVT_1"/>
    <property type="match status" value="1"/>
</dbReference>
<evidence type="ECO:0000313" key="3">
    <source>
        <dbReference type="EMBL" id="OWZ10382.1"/>
    </source>
</evidence>
<reference evidence="4" key="1">
    <citation type="submission" date="2017-03" db="EMBL/GenBank/DDBJ databases">
        <title>Phytopthora megakarya and P. palmivora, two closely related causual agents of cacao black pod achieved similar genome size and gene model numbers by different mechanisms.</title>
        <authorList>
            <person name="Ali S."/>
            <person name="Shao J."/>
            <person name="Larry D.J."/>
            <person name="Kronmiller B."/>
            <person name="Shen D."/>
            <person name="Strem M.D."/>
            <person name="Melnick R.L."/>
            <person name="Guiltinan M.J."/>
            <person name="Tyler B.M."/>
            <person name="Meinhardt L.W."/>
            <person name="Bailey B.A."/>
        </authorList>
    </citation>
    <scope>NUCLEOTIDE SEQUENCE [LARGE SCALE GENOMIC DNA]</scope>
    <source>
        <strain evidence="4">zdho120</strain>
    </source>
</reference>
<comment type="caution">
    <text evidence="3">The sequence shown here is derived from an EMBL/GenBank/DDBJ whole genome shotgun (WGS) entry which is preliminary data.</text>
</comment>
<dbReference type="EMBL" id="NBNE01002460">
    <property type="protein sequence ID" value="OWZ10382.1"/>
    <property type="molecule type" value="Genomic_DNA"/>
</dbReference>